<name>A0A6J5NR29_9CAUD</name>
<dbReference type="InterPro" id="IPR027417">
    <property type="entry name" value="P-loop_NTPase"/>
</dbReference>
<dbReference type="Pfam" id="PF08707">
    <property type="entry name" value="PriCT_2"/>
    <property type="match status" value="1"/>
</dbReference>
<sequence length="805" mass="89645">MTRPAVLPIKHENIPAQLREQARWVLWRNVRRKKPDGSFVWAKMPYAAAGTPGSSTDAKTWCTYDEAADAHMLGDYDGLGFVLGDGLHGIDLDDCRDPVTGLLNSLALEVLEKVQGYAEVSPSGTGIKIFTPTNLDGSRTKKEMGVELYRDGRYFTVTGHVLDAGHADVPVLVQDLGWFVEMVWAETMSADSEERALELYKRPLDDWELDRVVDEVLVHMDPDCGYEDWLKIGAALHHQGGGDVDWLQAWDEWSAVSGKWVEGYCADKWDSFSEQRAVGRGAITLASLLHMTKDKRHEAELSERDVLMKGFGVEIDACADPRELQEKIAAKIAHTAALSDVERELLAASLQKKAKDLGVKLPITTVRGWVRAKGKAGNASMPDWAEVWVYVTDGDKFFNLQTKQEVTPQGFRALYNRLMPLNQDGNREKADQYALEQWGMKVVSHKAYMPAAAETFDMFGLEWVNMYRPESVPEVPATASQSDLDAIETVKLHLNTYLADQRERDLLLSFIAWNVQHPGVKVRWAPYIHGVPGDGKSFFSELVAVAMGGQNVRMLNGSTLESNFTDWAVGYAMVAIEEMKQHGHNRYDIMNRVKPVITNTTIEVHPKGKASYTAPNVSNYMIFSNYLDGAPVDEGDRRYMFLSSQLTSERARELTEAGYFKTLFDAVQGHAGAIRAWLLTYGLHPEFDANGRAPDTAIKNTVIEMSKSDLECAAEELIENGIEGVGRDVISSAHFTRALTVSGAEAPSTTRVNSLLTKLGFRFAFRKKWKSEACRIWVRQGLGLSEADALARLNAGSGAFMDFLE</sequence>
<dbReference type="InterPro" id="IPR045455">
    <property type="entry name" value="NrS-1_pol-like_helicase"/>
</dbReference>
<organism evidence="3">
    <name type="scientific">uncultured Caudovirales phage</name>
    <dbReference type="NCBI Taxonomy" id="2100421"/>
    <lineage>
        <taxon>Viruses</taxon>
        <taxon>Duplodnaviria</taxon>
        <taxon>Heunggongvirae</taxon>
        <taxon>Uroviricota</taxon>
        <taxon>Caudoviricetes</taxon>
        <taxon>Peduoviridae</taxon>
        <taxon>Maltschvirus</taxon>
        <taxon>Maltschvirus maltsch</taxon>
    </lineage>
</organism>
<proteinExistence type="predicted"/>
<reference evidence="3" key="1">
    <citation type="submission" date="2020-04" db="EMBL/GenBank/DDBJ databases">
        <authorList>
            <person name="Chiriac C."/>
            <person name="Salcher M."/>
            <person name="Ghai R."/>
            <person name="Kavagutti S V."/>
        </authorList>
    </citation>
    <scope>NUCLEOTIDE SEQUENCE</scope>
</reference>
<dbReference type="InterPro" id="IPR014819">
    <property type="entry name" value="PriCT_2"/>
</dbReference>
<evidence type="ECO:0000259" key="1">
    <source>
        <dbReference type="Pfam" id="PF08707"/>
    </source>
</evidence>
<dbReference type="Pfam" id="PF19263">
    <property type="entry name" value="DUF5906"/>
    <property type="match status" value="1"/>
</dbReference>
<accession>A0A6J5NR29</accession>
<dbReference type="EMBL" id="LR796687">
    <property type="protein sequence ID" value="CAB4159615.1"/>
    <property type="molecule type" value="Genomic_DNA"/>
</dbReference>
<dbReference type="GO" id="GO:0016817">
    <property type="term" value="F:hydrolase activity, acting on acid anhydrides"/>
    <property type="evidence" value="ECO:0007669"/>
    <property type="project" value="InterPro"/>
</dbReference>
<protein>
    <submittedName>
        <fullName evidence="3">Primase, C-terminal 2</fullName>
    </submittedName>
</protein>
<feature type="domain" description="NrS-1 polymerase-like helicase" evidence="2">
    <location>
        <begin position="528"/>
        <end position="638"/>
    </location>
</feature>
<gene>
    <name evidence="3" type="ORF">UFOVP715_44</name>
</gene>
<dbReference type="Gene3D" id="3.40.50.300">
    <property type="entry name" value="P-loop containing nucleotide triphosphate hydrolases"/>
    <property type="match status" value="1"/>
</dbReference>
<feature type="domain" description="Primase C-terminal 2" evidence="1">
    <location>
        <begin position="215"/>
        <end position="291"/>
    </location>
</feature>
<evidence type="ECO:0000259" key="2">
    <source>
        <dbReference type="Pfam" id="PF19263"/>
    </source>
</evidence>
<evidence type="ECO:0000313" key="3">
    <source>
        <dbReference type="EMBL" id="CAB4159615.1"/>
    </source>
</evidence>